<dbReference type="AlphaFoldDB" id="F0GV74"/>
<sequence>MELIHVISYFFIYSFVGWILEVSYKAMSRGKYINSGFLNGPYCPIYGTGAVLVLSFLSWVGGENKLISLLASFIITTVLELITGFILEKLFHEKWWDYSNQLLNIGGYICLEFSLIWAALAFILYEAIHPLIVKLVGYFSVNVLLVFNIIMTVVLLVDLLQTINTLLGINKKFKQIEESSEKIREFSDKIGVRVAEKSFDAKERKEEFENTPLAKEIDHRNEEARAKLKEIFEKSSERRILRAFPNLRLAIEERIKDKFDK</sequence>
<dbReference type="Proteomes" id="UP000005286">
    <property type="component" value="Unassembled WGS sequence"/>
</dbReference>
<evidence type="ECO:0008006" key="4">
    <source>
        <dbReference type="Google" id="ProtNLM"/>
    </source>
</evidence>
<organism evidence="2 3">
    <name type="scientific">Anaerococcus prevotii ACS-065-V-Col13</name>
    <dbReference type="NCBI Taxonomy" id="879305"/>
    <lineage>
        <taxon>Bacteria</taxon>
        <taxon>Bacillati</taxon>
        <taxon>Bacillota</taxon>
        <taxon>Tissierellia</taxon>
        <taxon>Tissierellales</taxon>
        <taxon>Peptoniphilaceae</taxon>
        <taxon>Anaerococcus</taxon>
    </lineage>
</organism>
<dbReference type="Pfam" id="PF06541">
    <property type="entry name" value="ABC_trans_CmpB"/>
    <property type="match status" value="1"/>
</dbReference>
<feature type="transmembrane region" description="Helical" evidence="1">
    <location>
        <begin position="36"/>
        <end position="60"/>
    </location>
</feature>
<evidence type="ECO:0000256" key="1">
    <source>
        <dbReference type="SAM" id="Phobius"/>
    </source>
</evidence>
<accession>F0GV74</accession>
<gene>
    <name evidence="2" type="ORF">HMPREF9290_1167</name>
</gene>
<name>F0GV74_9FIRM</name>
<proteinExistence type="predicted"/>
<feature type="transmembrane region" description="Helical" evidence="1">
    <location>
        <begin position="66"/>
        <end position="90"/>
    </location>
</feature>
<feature type="transmembrane region" description="Helical" evidence="1">
    <location>
        <begin position="137"/>
        <end position="157"/>
    </location>
</feature>
<dbReference type="PATRIC" id="fig|879305.3.peg.706"/>
<keyword evidence="1" id="KW-0812">Transmembrane</keyword>
<evidence type="ECO:0000313" key="2">
    <source>
        <dbReference type="EMBL" id="EGC82292.1"/>
    </source>
</evidence>
<dbReference type="eggNOG" id="COG4905">
    <property type="taxonomic scope" value="Bacteria"/>
</dbReference>
<keyword evidence="3" id="KW-1185">Reference proteome</keyword>
<dbReference type="EMBL" id="AEXM01000013">
    <property type="protein sequence ID" value="EGC82292.1"/>
    <property type="molecule type" value="Genomic_DNA"/>
</dbReference>
<feature type="transmembrane region" description="Helical" evidence="1">
    <location>
        <begin position="6"/>
        <end position="24"/>
    </location>
</feature>
<feature type="transmembrane region" description="Helical" evidence="1">
    <location>
        <begin position="102"/>
        <end position="125"/>
    </location>
</feature>
<dbReference type="RefSeq" id="WP_004834709.1">
    <property type="nucleotide sequence ID" value="NZ_AEXM01000013.1"/>
</dbReference>
<dbReference type="InterPro" id="IPR010540">
    <property type="entry name" value="CmpB_TMEM229"/>
</dbReference>
<keyword evidence="1" id="KW-0472">Membrane</keyword>
<keyword evidence="1" id="KW-1133">Transmembrane helix</keyword>
<comment type="caution">
    <text evidence="2">The sequence shown here is derived from an EMBL/GenBank/DDBJ whole genome shotgun (WGS) entry which is preliminary data.</text>
</comment>
<protein>
    <recommendedName>
        <fullName evidence="4">ABC transporter permease</fullName>
    </recommendedName>
</protein>
<evidence type="ECO:0000313" key="3">
    <source>
        <dbReference type="Proteomes" id="UP000005286"/>
    </source>
</evidence>
<reference evidence="2 3" key="1">
    <citation type="submission" date="2011-01" db="EMBL/GenBank/DDBJ databases">
        <authorList>
            <person name="Durkin A.S."/>
            <person name="Madupu R."/>
            <person name="Torralba M."/>
            <person name="Gillis M."/>
            <person name="Methe B."/>
            <person name="Sutton G."/>
            <person name="Nelson K.E."/>
        </authorList>
    </citation>
    <scope>NUCLEOTIDE SEQUENCE [LARGE SCALE GENOMIC DNA]</scope>
    <source>
        <strain evidence="2 3">ACS-065-V-Col13</strain>
    </source>
</reference>